<proteinExistence type="predicted"/>
<gene>
    <name evidence="6" type="ORF">ACELLULO517_16310</name>
</gene>
<reference evidence="6 7" key="1">
    <citation type="journal article" date="2021" name="Microorganisms">
        <title>Acidisoma silvae sp. nov. and Acidisomacellulosilytica sp. nov., Two Acidophilic Bacteria Isolated from Decaying Wood, Hydrolyzing Cellulose and Producing Poly-3-hydroxybutyrate.</title>
        <authorList>
            <person name="Mieszkin S."/>
            <person name="Pouder E."/>
            <person name="Uroz S."/>
            <person name="Simon-Colin C."/>
            <person name="Alain K."/>
        </authorList>
    </citation>
    <scope>NUCLEOTIDE SEQUENCE [LARGE SCALE GENOMIC DNA]</scope>
    <source>
        <strain evidence="6 7">HW T5.17</strain>
    </source>
</reference>
<evidence type="ECO:0000313" key="7">
    <source>
        <dbReference type="Proteomes" id="UP000721844"/>
    </source>
</evidence>
<feature type="transmembrane region" description="Helical" evidence="5">
    <location>
        <begin position="45"/>
        <end position="64"/>
    </location>
</feature>
<evidence type="ECO:0000256" key="3">
    <source>
        <dbReference type="ARBA" id="ARBA00022989"/>
    </source>
</evidence>
<dbReference type="Proteomes" id="UP000721844">
    <property type="component" value="Unassembled WGS sequence"/>
</dbReference>
<evidence type="ECO:0000256" key="1">
    <source>
        <dbReference type="ARBA" id="ARBA00022475"/>
    </source>
</evidence>
<protein>
    <submittedName>
        <fullName evidence="6">DUF1656 domain-containing protein</fullName>
    </submittedName>
</protein>
<feature type="transmembrane region" description="Helical" evidence="5">
    <location>
        <begin position="12"/>
        <end position="33"/>
    </location>
</feature>
<dbReference type="RefSeq" id="WP_227308474.1">
    <property type="nucleotide sequence ID" value="NZ_JAESVA010000005.1"/>
</dbReference>
<comment type="caution">
    <text evidence="6">The sequence shown here is derived from an EMBL/GenBank/DDBJ whole genome shotgun (WGS) entry which is preliminary data.</text>
</comment>
<keyword evidence="1" id="KW-1003">Cell membrane</keyword>
<evidence type="ECO:0000256" key="2">
    <source>
        <dbReference type="ARBA" id="ARBA00022692"/>
    </source>
</evidence>
<keyword evidence="7" id="KW-1185">Reference proteome</keyword>
<evidence type="ECO:0000313" key="6">
    <source>
        <dbReference type="EMBL" id="MCB8881812.1"/>
    </source>
</evidence>
<keyword evidence="4 5" id="KW-0472">Membrane</keyword>
<keyword evidence="2 5" id="KW-0812">Transmembrane</keyword>
<dbReference type="InterPro" id="IPR012451">
    <property type="entry name" value="DUF1656"/>
</dbReference>
<dbReference type="AlphaFoldDB" id="A0A963Z2T2"/>
<keyword evidence="3 5" id="KW-1133">Transmembrane helix</keyword>
<sequence>MFSEAQIGSILYAPIVLYCILGAIIFVPVRFILGRLRVFSIVWHPALFEVALYFIITGAIVLLAA</sequence>
<accession>A0A963Z2T2</accession>
<evidence type="ECO:0000256" key="4">
    <source>
        <dbReference type="ARBA" id="ARBA00023136"/>
    </source>
</evidence>
<name>A0A963Z2T2_9PROT</name>
<dbReference type="Pfam" id="PF07869">
    <property type="entry name" value="DUF1656"/>
    <property type="match status" value="1"/>
</dbReference>
<dbReference type="EMBL" id="JAESVA010000005">
    <property type="protein sequence ID" value="MCB8881812.1"/>
    <property type="molecule type" value="Genomic_DNA"/>
</dbReference>
<organism evidence="6 7">
    <name type="scientific">Acidisoma cellulosilyticum</name>
    <dbReference type="NCBI Taxonomy" id="2802395"/>
    <lineage>
        <taxon>Bacteria</taxon>
        <taxon>Pseudomonadati</taxon>
        <taxon>Pseudomonadota</taxon>
        <taxon>Alphaproteobacteria</taxon>
        <taxon>Acetobacterales</taxon>
        <taxon>Acidocellaceae</taxon>
        <taxon>Acidisoma</taxon>
    </lineage>
</organism>
<evidence type="ECO:0000256" key="5">
    <source>
        <dbReference type="SAM" id="Phobius"/>
    </source>
</evidence>